<dbReference type="Gene3D" id="1.10.10.10">
    <property type="entry name" value="Winged helix-like DNA-binding domain superfamily/Winged helix DNA-binding domain"/>
    <property type="match status" value="1"/>
</dbReference>
<dbReference type="AlphaFoldDB" id="A0A832ZBR7"/>
<dbReference type="SUPFAM" id="SSF46785">
    <property type="entry name" value="Winged helix' DNA-binding domain"/>
    <property type="match status" value="1"/>
</dbReference>
<dbReference type="InterPro" id="IPR036390">
    <property type="entry name" value="WH_DNA-bd_sf"/>
</dbReference>
<dbReference type="SUPFAM" id="SSF57997">
    <property type="entry name" value="Tropomyosin"/>
    <property type="match status" value="1"/>
</dbReference>
<dbReference type="InterPro" id="IPR036388">
    <property type="entry name" value="WH-like_DNA-bd_sf"/>
</dbReference>
<comment type="caution">
    <text evidence="4">The sequence shown here is derived from an EMBL/GenBank/DDBJ whole genome shotgun (WGS) entry which is preliminary data.</text>
</comment>
<dbReference type="InterPro" id="IPR026204">
    <property type="entry name" value="GRIPAP1"/>
</dbReference>
<keyword evidence="1" id="KW-0175">Coiled coil</keyword>
<protein>
    <submittedName>
        <fullName evidence="4">Winged helix-turn-helix transcriptional regulator</fullName>
    </submittedName>
</protein>
<feature type="coiled-coil region" evidence="1">
    <location>
        <begin position="237"/>
        <end position="397"/>
    </location>
</feature>
<feature type="domain" description="DUF7343" evidence="3">
    <location>
        <begin position="400"/>
        <end position="458"/>
    </location>
</feature>
<sequence length="465" mass="53732">MGVKKHVLIVILFFTVVTTLGAIKFEDYSAVFDIKQDDTVHGDIHLAIYNNNSKEIPSITYILPHHIYNLKVTSNRDISYIGEKHQEGFTKIEVKFKSPVKNGDRCYINISFDGDMIWDKYGKKMFSATIPAVDSNFSMTVILPKGATVVSPAEGLLSITPQDYTIDTDGKRIYIRWNRELSKEDKYFTATVSYVLQTGNGIGGVIHGGFYYNLLLILLLVIIAGALYGIYQEKRKVAERERTIEELSHRINNLLKDLNGLEVEVEGKENIIAELKRKNSELTEELGKLVSQLNRLKGECIEKDKIIKELKGACEDLKNQLEHYKGEVIKLNVKLEELEEENKRYREELEKCKRTLSEREKTIENLKSTLKEYRDKIEELKDKIRDYERDLNNFLMDILTEDEKRIVNLIKKYGEITQKEIVEITGMSKPKVSRIVADLESRGIIRKIKIGRINKVALTDRFRWD</sequence>
<dbReference type="PANTHER" id="PTHR18978">
    <property type="entry name" value="GRIP-1 ASSOCIATED PROTEIN 1"/>
    <property type="match status" value="1"/>
</dbReference>
<keyword evidence="2" id="KW-0472">Membrane</keyword>
<organism evidence="4 5">
    <name type="scientific">Methanothermococcus okinawensis</name>
    <dbReference type="NCBI Taxonomy" id="155863"/>
    <lineage>
        <taxon>Archaea</taxon>
        <taxon>Methanobacteriati</taxon>
        <taxon>Methanobacteriota</taxon>
        <taxon>Methanomada group</taxon>
        <taxon>Methanococci</taxon>
        <taxon>Methanococcales</taxon>
        <taxon>Methanococcaceae</taxon>
        <taxon>Methanothermococcus</taxon>
    </lineage>
</organism>
<reference evidence="4" key="1">
    <citation type="journal article" date="2020" name="ISME J.">
        <title>Gammaproteobacteria mediating utilization of methyl-, sulfur- and petroleum organic compounds in deep ocean hydrothermal plumes.</title>
        <authorList>
            <person name="Zhou Z."/>
            <person name="Liu Y."/>
            <person name="Pan J."/>
            <person name="Cron B.R."/>
            <person name="Toner B.M."/>
            <person name="Anantharaman K."/>
            <person name="Breier J.A."/>
            <person name="Dick G.J."/>
            <person name="Li M."/>
        </authorList>
    </citation>
    <scope>NUCLEOTIDE SEQUENCE</scope>
    <source>
        <strain evidence="4">SZUA-1453</strain>
    </source>
</reference>
<feature type="transmembrane region" description="Helical" evidence="2">
    <location>
        <begin position="210"/>
        <end position="231"/>
    </location>
</feature>
<dbReference type="InterPro" id="IPR055767">
    <property type="entry name" value="DUF7343"/>
</dbReference>
<dbReference type="Gene3D" id="1.10.287.1490">
    <property type="match status" value="1"/>
</dbReference>
<evidence type="ECO:0000259" key="3">
    <source>
        <dbReference type="Pfam" id="PF24034"/>
    </source>
</evidence>
<evidence type="ECO:0000256" key="1">
    <source>
        <dbReference type="SAM" id="Coils"/>
    </source>
</evidence>
<dbReference type="Proteomes" id="UP000643554">
    <property type="component" value="Unassembled WGS sequence"/>
</dbReference>
<dbReference type="PANTHER" id="PTHR18978:SF1">
    <property type="entry name" value="GRIP1-ASSOCIATED PROTEIN 1"/>
    <property type="match status" value="1"/>
</dbReference>
<proteinExistence type="predicted"/>
<evidence type="ECO:0000256" key="2">
    <source>
        <dbReference type="SAM" id="Phobius"/>
    </source>
</evidence>
<accession>A0A832ZBR7</accession>
<dbReference type="Pfam" id="PF24034">
    <property type="entry name" value="DUF7343"/>
    <property type="match status" value="1"/>
</dbReference>
<gene>
    <name evidence="4" type="ORF">EYH15_04750</name>
</gene>
<evidence type="ECO:0000313" key="4">
    <source>
        <dbReference type="EMBL" id="HIP84778.1"/>
    </source>
</evidence>
<dbReference type="GO" id="GO:0098887">
    <property type="term" value="P:neurotransmitter receptor transport, endosome to postsynaptic membrane"/>
    <property type="evidence" value="ECO:0007669"/>
    <property type="project" value="TreeGrafter"/>
</dbReference>
<name>A0A832ZBR7_9EURY</name>
<dbReference type="GO" id="GO:0099152">
    <property type="term" value="P:regulation of neurotransmitter receptor transport, endosome to postsynaptic membrane"/>
    <property type="evidence" value="ECO:0007669"/>
    <property type="project" value="TreeGrafter"/>
</dbReference>
<keyword evidence="2" id="KW-1133">Transmembrane helix</keyword>
<dbReference type="EMBL" id="DQUI01000076">
    <property type="protein sequence ID" value="HIP84778.1"/>
    <property type="molecule type" value="Genomic_DNA"/>
</dbReference>
<evidence type="ECO:0000313" key="5">
    <source>
        <dbReference type="Proteomes" id="UP000643554"/>
    </source>
</evidence>
<keyword evidence="2" id="KW-0812">Transmembrane</keyword>